<dbReference type="PANTHER" id="PTHR44154">
    <property type="entry name" value="QUINONE OXIDOREDUCTASE"/>
    <property type="match status" value="1"/>
</dbReference>
<dbReference type="EMBL" id="FNDZ01000007">
    <property type="protein sequence ID" value="SDJ06126.1"/>
    <property type="molecule type" value="Genomic_DNA"/>
</dbReference>
<gene>
    <name evidence="3" type="ORF">SAMN05421804_10712</name>
</gene>
<accession>A0A1G8QN83</accession>
<proteinExistence type="predicted"/>
<dbReference type="InterPro" id="IPR020843">
    <property type="entry name" value="ER"/>
</dbReference>
<evidence type="ECO:0000259" key="2">
    <source>
        <dbReference type="SMART" id="SM00829"/>
    </source>
</evidence>
<reference evidence="3 4" key="1">
    <citation type="submission" date="2016-10" db="EMBL/GenBank/DDBJ databases">
        <authorList>
            <person name="de Groot N.N."/>
        </authorList>
    </citation>
    <scope>NUCLEOTIDE SEQUENCE [LARGE SCALE GENOMIC DNA]</scope>
    <source>
        <strain evidence="3 4">CGMCC 1.5058</strain>
    </source>
</reference>
<sequence>MKAYAIESPGSFENLTLMDLPKPEPKKGEILVKIHVAGLNPVDYKVLSGGHNKWVYPFVPGLDGAGEVEAVGEEVHDFKVGDRVFYHGDLSKPGVFAEYAVTTALTAAKIPDGMDFSAAAALPCAGLTAYQALTRKVNTAPMNWVLIHGGAGGVGGFALQIAKSLGLNVITTCSKENESYVKGLGADEVIDYKSEDVTERVMTLTRSLGADLILNTVSKESAEEDLNRLAYNGHLISIVDLPDLTGFNPYRKAVSIHSLALGGAHSSKNDLQRKDLRVMAEELAALTVSGKVDPMISKILPFSALKEGLRELTTRHVRGKILVKIIE</sequence>
<dbReference type="CDD" id="cd08271">
    <property type="entry name" value="MDR5"/>
    <property type="match status" value="1"/>
</dbReference>
<evidence type="ECO:0000313" key="3">
    <source>
        <dbReference type="EMBL" id="SDJ06126.1"/>
    </source>
</evidence>
<dbReference type="InterPro" id="IPR013154">
    <property type="entry name" value="ADH-like_N"/>
</dbReference>
<dbReference type="Pfam" id="PF08240">
    <property type="entry name" value="ADH_N"/>
    <property type="match status" value="1"/>
</dbReference>
<dbReference type="InterPro" id="IPR011032">
    <property type="entry name" value="GroES-like_sf"/>
</dbReference>
<dbReference type="SUPFAM" id="SSF50129">
    <property type="entry name" value="GroES-like"/>
    <property type="match status" value="1"/>
</dbReference>
<dbReference type="GO" id="GO:0016491">
    <property type="term" value="F:oxidoreductase activity"/>
    <property type="evidence" value="ECO:0007669"/>
    <property type="project" value="InterPro"/>
</dbReference>
<dbReference type="SMART" id="SM00829">
    <property type="entry name" value="PKS_ER"/>
    <property type="match status" value="1"/>
</dbReference>
<name>A0A1G8QN83_9CLOT</name>
<dbReference type="Gene3D" id="3.90.180.10">
    <property type="entry name" value="Medium-chain alcohol dehydrogenases, catalytic domain"/>
    <property type="match status" value="1"/>
</dbReference>
<dbReference type="PANTHER" id="PTHR44154:SF1">
    <property type="entry name" value="QUINONE OXIDOREDUCTASE"/>
    <property type="match status" value="1"/>
</dbReference>
<dbReference type="SUPFAM" id="SSF51735">
    <property type="entry name" value="NAD(P)-binding Rossmann-fold domains"/>
    <property type="match status" value="1"/>
</dbReference>
<feature type="domain" description="Enoyl reductase (ER)" evidence="2">
    <location>
        <begin position="10"/>
        <end position="323"/>
    </location>
</feature>
<dbReference type="InterPro" id="IPR051603">
    <property type="entry name" value="Zinc-ADH_QOR/CCCR"/>
</dbReference>
<dbReference type="Proteomes" id="UP000183255">
    <property type="component" value="Unassembled WGS sequence"/>
</dbReference>
<keyword evidence="1" id="KW-0521">NADP</keyword>
<dbReference type="Pfam" id="PF13602">
    <property type="entry name" value="ADH_zinc_N_2"/>
    <property type="match status" value="1"/>
</dbReference>
<dbReference type="Gene3D" id="3.40.50.720">
    <property type="entry name" value="NAD(P)-binding Rossmann-like Domain"/>
    <property type="match status" value="1"/>
</dbReference>
<protein>
    <submittedName>
        <fullName evidence="3">NADPH:quinone reductase</fullName>
    </submittedName>
</protein>
<organism evidence="3 4">
    <name type="scientific">Proteiniclasticum ruminis</name>
    <dbReference type="NCBI Taxonomy" id="398199"/>
    <lineage>
        <taxon>Bacteria</taxon>
        <taxon>Bacillati</taxon>
        <taxon>Bacillota</taxon>
        <taxon>Clostridia</taxon>
        <taxon>Eubacteriales</taxon>
        <taxon>Clostridiaceae</taxon>
        <taxon>Proteiniclasticum</taxon>
    </lineage>
</organism>
<dbReference type="RefSeq" id="WP_031576898.1">
    <property type="nucleotide sequence ID" value="NZ_FNDZ01000007.1"/>
</dbReference>
<evidence type="ECO:0000313" key="4">
    <source>
        <dbReference type="Proteomes" id="UP000183255"/>
    </source>
</evidence>
<evidence type="ECO:0000256" key="1">
    <source>
        <dbReference type="ARBA" id="ARBA00022857"/>
    </source>
</evidence>
<dbReference type="InterPro" id="IPR036291">
    <property type="entry name" value="NAD(P)-bd_dom_sf"/>
</dbReference>
<dbReference type="AlphaFoldDB" id="A0A1G8QN83"/>